<feature type="transmembrane region" description="Helical" evidence="7">
    <location>
        <begin position="76"/>
        <end position="105"/>
    </location>
</feature>
<feature type="transmembrane region" description="Helical" evidence="7">
    <location>
        <begin position="404"/>
        <end position="427"/>
    </location>
</feature>
<feature type="transmembrane region" description="Helical" evidence="7">
    <location>
        <begin position="464"/>
        <end position="484"/>
    </location>
</feature>
<dbReference type="RefSeq" id="WP_231003192.1">
    <property type="nucleotide sequence ID" value="NZ_JAJNEC010000004.1"/>
</dbReference>
<feature type="transmembrane region" description="Helical" evidence="7">
    <location>
        <begin position="439"/>
        <end position="457"/>
    </location>
</feature>
<evidence type="ECO:0000256" key="3">
    <source>
        <dbReference type="ARBA" id="ARBA00022692"/>
    </source>
</evidence>
<organism evidence="8 9">
    <name type="scientific">Niabella pedocola</name>
    <dbReference type="NCBI Taxonomy" id="1752077"/>
    <lineage>
        <taxon>Bacteria</taxon>
        <taxon>Pseudomonadati</taxon>
        <taxon>Bacteroidota</taxon>
        <taxon>Chitinophagia</taxon>
        <taxon>Chitinophagales</taxon>
        <taxon>Chitinophagaceae</taxon>
        <taxon>Niabella</taxon>
    </lineage>
</organism>
<feature type="transmembrane region" description="Helical" evidence="7">
    <location>
        <begin position="126"/>
        <end position="148"/>
    </location>
</feature>
<dbReference type="NCBIfam" id="TIGR00813">
    <property type="entry name" value="sss"/>
    <property type="match status" value="1"/>
</dbReference>
<comment type="similarity">
    <text evidence="2 6">Belongs to the sodium:solute symporter (SSF) (TC 2.A.21) family.</text>
</comment>
<keyword evidence="3 7" id="KW-0812">Transmembrane</keyword>
<keyword evidence="5 7" id="KW-0472">Membrane</keyword>
<keyword evidence="4 7" id="KW-1133">Transmembrane helix</keyword>
<evidence type="ECO:0000256" key="6">
    <source>
        <dbReference type="RuleBase" id="RU362091"/>
    </source>
</evidence>
<sequence length="577" mass="63576">MKENLAWQDILVFFIYFVVVASYGYWVYIRKKKAAVSASHDYFLAEGSLTWWAIGASLIASNISAEQFIGMSGEGFFVGVAVAAYEWIAAVALIIVAVWFIPVYLKNKIYTMPQFLNRRYNQTVSLIMAVFWLLLYVFVNLTSILYLGAVAINTLLGGEYLHVIMIVLLLMALIITLGGMKVIGFTDVIQVGVLILGGLATVYMALQIVDMRLNGAASGSAIAGFKTLLQQAPDHFKLMLDKPSVTHTTIDHPQNLNVQKYVVLPGIAMYFAGQWIVNLNYWGCNQYITQRALGADLQTARTGILFAGFLKLLMPIIVMLPGIAAYVLYKNNHLPGFSGVKDGAYSAILGFLPAGLKGLAIAALTAAIVASLAGKVNSIATIWTLDVHKKYLSKSMTELQSVRIGRWVVILSMLIALLFTWTDLLGIGGEGGFTFIQKYTGFISPGVFAMFLLGMFWKRTTGTAALVGVILGFVLAIFFNNYAVGIFGKETWLYTAFTYEKMEGGVLHTITEIPFLINMGWSFFFTVLAMVGISLAGPKDNPKAFDIDKSMFKVQPRTVVLIVITLMILAALYVRFW</sequence>
<feature type="transmembrane region" description="Helical" evidence="7">
    <location>
        <begin position="558"/>
        <end position="576"/>
    </location>
</feature>
<evidence type="ECO:0000313" key="9">
    <source>
        <dbReference type="Proteomes" id="UP001199816"/>
    </source>
</evidence>
<feature type="transmembrane region" description="Helical" evidence="7">
    <location>
        <begin position="515"/>
        <end position="537"/>
    </location>
</feature>
<dbReference type="InterPro" id="IPR001734">
    <property type="entry name" value="Na/solute_symporter"/>
</dbReference>
<dbReference type="Gene3D" id="1.20.1730.10">
    <property type="entry name" value="Sodium/glucose cotransporter"/>
    <property type="match status" value="1"/>
</dbReference>
<evidence type="ECO:0000256" key="7">
    <source>
        <dbReference type="SAM" id="Phobius"/>
    </source>
</evidence>
<accession>A0ABS8PMF5</accession>
<dbReference type="PANTHER" id="PTHR11819">
    <property type="entry name" value="SOLUTE CARRIER FAMILY 5"/>
    <property type="match status" value="1"/>
</dbReference>
<dbReference type="EMBL" id="JAJNEC010000004">
    <property type="protein sequence ID" value="MCD2422289.1"/>
    <property type="molecule type" value="Genomic_DNA"/>
</dbReference>
<feature type="transmembrane region" description="Helical" evidence="7">
    <location>
        <begin position="160"/>
        <end position="179"/>
    </location>
</feature>
<feature type="transmembrane region" description="Helical" evidence="7">
    <location>
        <begin position="261"/>
        <end position="282"/>
    </location>
</feature>
<comment type="subcellular location">
    <subcellularLocation>
        <location evidence="1">Membrane</location>
        <topology evidence="1">Multi-pass membrane protein</topology>
    </subcellularLocation>
</comment>
<dbReference type="PROSITE" id="PS50283">
    <property type="entry name" value="NA_SOLUT_SYMP_3"/>
    <property type="match status" value="1"/>
</dbReference>
<comment type="caution">
    <text evidence="8">The sequence shown here is derived from an EMBL/GenBank/DDBJ whole genome shotgun (WGS) entry which is preliminary data.</text>
</comment>
<feature type="transmembrane region" description="Helical" evidence="7">
    <location>
        <begin position="6"/>
        <end position="28"/>
    </location>
</feature>
<evidence type="ECO:0000256" key="5">
    <source>
        <dbReference type="ARBA" id="ARBA00023136"/>
    </source>
</evidence>
<feature type="transmembrane region" description="Helical" evidence="7">
    <location>
        <begin position="303"/>
        <end position="329"/>
    </location>
</feature>
<dbReference type="Proteomes" id="UP001199816">
    <property type="component" value="Unassembled WGS sequence"/>
</dbReference>
<evidence type="ECO:0000256" key="1">
    <source>
        <dbReference type="ARBA" id="ARBA00004141"/>
    </source>
</evidence>
<name>A0ABS8PMF5_9BACT</name>
<evidence type="ECO:0000256" key="2">
    <source>
        <dbReference type="ARBA" id="ARBA00006434"/>
    </source>
</evidence>
<reference evidence="8 9" key="1">
    <citation type="submission" date="2021-11" db="EMBL/GenBank/DDBJ databases">
        <title>Genomic of Niabella pedocola.</title>
        <authorList>
            <person name="Wu T."/>
        </authorList>
    </citation>
    <scope>NUCLEOTIDE SEQUENCE [LARGE SCALE GENOMIC DNA]</scope>
    <source>
        <strain evidence="8 9">JCM 31011</strain>
    </source>
</reference>
<dbReference type="InterPro" id="IPR038377">
    <property type="entry name" value="Na/Glc_symporter_sf"/>
</dbReference>
<keyword evidence="9" id="KW-1185">Reference proteome</keyword>
<dbReference type="PANTHER" id="PTHR11819:SF195">
    <property type="entry name" value="SODIUM_GLUCOSE COTRANSPORTER 4"/>
    <property type="match status" value="1"/>
</dbReference>
<proteinExistence type="inferred from homology"/>
<gene>
    <name evidence="8" type="ORF">LQ567_05910</name>
</gene>
<protein>
    <submittedName>
        <fullName evidence="8">Sodium/solute symporter</fullName>
    </submittedName>
</protein>
<evidence type="ECO:0000256" key="4">
    <source>
        <dbReference type="ARBA" id="ARBA00022989"/>
    </source>
</evidence>
<feature type="transmembrane region" description="Helical" evidence="7">
    <location>
        <begin position="49"/>
        <end position="70"/>
    </location>
</feature>
<evidence type="ECO:0000313" key="8">
    <source>
        <dbReference type="EMBL" id="MCD2422289.1"/>
    </source>
</evidence>
<feature type="transmembrane region" description="Helical" evidence="7">
    <location>
        <begin position="191"/>
        <end position="209"/>
    </location>
</feature>
<dbReference type="Pfam" id="PF00474">
    <property type="entry name" value="SSF"/>
    <property type="match status" value="1"/>
</dbReference>